<accession>A0A4T0VNX0</accession>
<evidence type="ECO:0000313" key="4">
    <source>
        <dbReference type="Proteomes" id="UP000305883"/>
    </source>
</evidence>
<feature type="signal peptide" evidence="2">
    <location>
        <begin position="1"/>
        <end position="21"/>
    </location>
</feature>
<evidence type="ECO:0008006" key="5">
    <source>
        <dbReference type="Google" id="ProtNLM"/>
    </source>
</evidence>
<sequence length="237" mass="26553">MRYRSLGFSLAFLALTALAAGRGISVHLEPIQLPPTSALNPPGRTDVVEDQILGPRLYSHPSGRTNHEQDHFFGPRSSRSPISLRSVSLAPLRPREEAPFELQQINCNNPKEPEYKGHADVHRDAVNKGAKRFCESDFARDTLTIVDDTIDHPLHAWRWRYKDQMGVLQDYKVLWRAKCRTKQGFQDIGYPLGPDGPSCVDIMKDNYAKCNNGGIGGSTQVGCLVFTLNAGRKDNYY</sequence>
<feature type="chain" id="PRO_5020753131" description="Secreted protein" evidence="2">
    <location>
        <begin position="22"/>
        <end position="237"/>
    </location>
</feature>
<comment type="caution">
    <text evidence="3">The sequence shown here is derived from an EMBL/GenBank/DDBJ whole genome shotgun (WGS) entry which is preliminary data.</text>
</comment>
<dbReference type="OrthoDB" id="1896086at2759"/>
<gene>
    <name evidence="3" type="ORF">CH35J_009312</name>
</gene>
<dbReference type="EMBL" id="MWPZ01000007">
    <property type="protein sequence ID" value="TIC94052.1"/>
    <property type="molecule type" value="Genomic_DNA"/>
</dbReference>
<reference evidence="3 4" key="1">
    <citation type="journal article" date="2019" name="Genome Biol. Evol.">
        <title>Genomic Plasticity Mediated by Transposable Elements in the Plant Pathogenic Fungus Colletotrichum higginsianum.</title>
        <authorList>
            <person name="Tsushima A."/>
            <person name="Gan P."/>
            <person name="Kumakura N."/>
            <person name="Narusaka M."/>
            <person name="Takano Y."/>
            <person name="Narusaka Y."/>
            <person name="Shirasu K."/>
        </authorList>
    </citation>
    <scope>NUCLEOTIDE SEQUENCE [LARGE SCALE GENOMIC DNA]</scope>
    <source>
        <strain evidence="3 4">MAFF305635-RFP</strain>
    </source>
</reference>
<evidence type="ECO:0000256" key="1">
    <source>
        <dbReference type="SAM" id="MobiDB-lite"/>
    </source>
</evidence>
<evidence type="ECO:0000313" key="3">
    <source>
        <dbReference type="EMBL" id="TIC94052.1"/>
    </source>
</evidence>
<dbReference type="AlphaFoldDB" id="A0A4T0VNX0"/>
<dbReference type="Proteomes" id="UP000305883">
    <property type="component" value="Unassembled WGS sequence"/>
</dbReference>
<organism evidence="3 4">
    <name type="scientific">Colletotrichum higginsianum</name>
    <dbReference type="NCBI Taxonomy" id="80884"/>
    <lineage>
        <taxon>Eukaryota</taxon>
        <taxon>Fungi</taxon>
        <taxon>Dikarya</taxon>
        <taxon>Ascomycota</taxon>
        <taxon>Pezizomycotina</taxon>
        <taxon>Sordariomycetes</taxon>
        <taxon>Hypocreomycetidae</taxon>
        <taxon>Glomerellales</taxon>
        <taxon>Glomerellaceae</taxon>
        <taxon>Colletotrichum</taxon>
        <taxon>Colletotrichum destructivum species complex</taxon>
    </lineage>
</organism>
<protein>
    <recommendedName>
        <fullName evidence="5">Secreted protein</fullName>
    </recommendedName>
</protein>
<feature type="region of interest" description="Disordered" evidence="1">
    <location>
        <begin position="58"/>
        <end position="79"/>
    </location>
</feature>
<name>A0A4T0VNX0_9PEZI</name>
<proteinExistence type="predicted"/>
<evidence type="ECO:0000256" key="2">
    <source>
        <dbReference type="SAM" id="SignalP"/>
    </source>
</evidence>
<keyword evidence="2" id="KW-0732">Signal</keyword>